<feature type="compositionally biased region" description="Acidic residues" evidence="1">
    <location>
        <begin position="147"/>
        <end position="162"/>
    </location>
</feature>
<feature type="compositionally biased region" description="Basic and acidic residues" evidence="1">
    <location>
        <begin position="137"/>
        <end position="146"/>
    </location>
</feature>
<feature type="compositionally biased region" description="Polar residues" evidence="1">
    <location>
        <begin position="81"/>
        <end position="100"/>
    </location>
</feature>
<evidence type="ECO:0000256" key="1">
    <source>
        <dbReference type="SAM" id="MobiDB-lite"/>
    </source>
</evidence>
<dbReference type="EMBL" id="CAGKOT010000042">
    <property type="protein sequence ID" value="CAB5380108.1"/>
    <property type="molecule type" value="Genomic_DNA"/>
</dbReference>
<accession>A0A915ZJU7</accession>
<evidence type="ECO:0000313" key="3">
    <source>
        <dbReference type="Proteomes" id="UP000684084"/>
    </source>
</evidence>
<proteinExistence type="predicted"/>
<feature type="compositionally biased region" description="Basic residues" evidence="1">
    <location>
        <begin position="202"/>
        <end position="212"/>
    </location>
</feature>
<sequence length="306" mass="35527">MSTRKKAIPVNQMTSIQDLQFQLKLINKKNQELREQLKKHDQGVMEESNQNLLRRSSVSSSASTSSIESRTSLNQPKPEVTSIQASSQLESRTSTVAKPQGSTAKNICKVLNLQKSDYQGYRANISEIKKSGRSRKNNSEKQKEQDNEVQEEQDNEVQEEQDNEVHEEPDNEVLTNTNIIEEHSQYKENQEPFGDNSNQASNKKKGKKKLKRAIGSNLKDDHANKKQKNDQRRSRRLATSHWIQKCPEIPTEFQEYCIRCWRRGHSSKECKYKGKPPVPPWMNDQEYQLFLEKRLKNESQQNPQED</sequence>
<feature type="region of interest" description="Disordered" evidence="1">
    <location>
        <begin position="39"/>
        <end position="100"/>
    </location>
</feature>
<feature type="compositionally biased region" description="Basic and acidic residues" evidence="1">
    <location>
        <begin position="180"/>
        <end position="190"/>
    </location>
</feature>
<gene>
    <name evidence="2" type="ORF">CHRIB12_LOCUS16923</name>
</gene>
<dbReference type="Proteomes" id="UP000684084">
    <property type="component" value="Unassembled WGS sequence"/>
</dbReference>
<feature type="region of interest" description="Disordered" evidence="1">
    <location>
        <begin position="129"/>
        <end position="236"/>
    </location>
</feature>
<name>A0A915ZJU7_9GLOM</name>
<comment type="caution">
    <text evidence="2">The sequence shown here is derived from an EMBL/GenBank/DDBJ whole genome shotgun (WGS) entry which is preliminary data.</text>
</comment>
<dbReference type="AlphaFoldDB" id="A0A915ZJU7"/>
<reference evidence="2" key="1">
    <citation type="submission" date="2020-05" db="EMBL/GenBank/DDBJ databases">
        <authorList>
            <person name="Rincon C."/>
            <person name="Sanders R I."/>
            <person name="Robbins C."/>
            <person name="Chaturvedi A."/>
        </authorList>
    </citation>
    <scope>NUCLEOTIDE SEQUENCE</scope>
    <source>
        <strain evidence="2">CHB12</strain>
    </source>
</reference>
<dbReference type="VEuPathDB" id="FungiDB:RhiirFUN_012794"/>
<feature type="compositionally biased region" description="Basic and acidic residues" evidence="1">
    <location>
        <begin position="218"/>
        <end position="232"/>
    </location>
</feature>
<organism evidence="2 3">
    <name type="scientific">Rhizophagus irregularis</name>
    <dbReference type="NCBI Taxonomy" id="588596"/>
    <lineage>
        <taxon>Eukaryota</taxon>
        <taxon>Fungi</taxon>
        <taxon>Fungi incertae sedis</taxon>
        <taxon>Mucoromycota</taxon>
        <taxon>Glomeromycotina</taxon>
        <taxon>Glomeromycetes</taxon>
        <taxon>Glomerales</taxon>
        <taxon>Glomeraceae</taxon>
        <taxon>Rhizophagus</taxon>
    </lineage>
</organism>
<protein>
    <submittedName>
        <fullName evidence="2">Uncharacterized protein</fullName>
    </submittedName>
</protein>
<dbReference type="OrthoDB" id="2393185at2759"/>
<feature type="compositionally biased region" description="Low complexity" evidence="1">
    <location>
        <begin position="48"/>
        <end position="74"/>
    </location>
</feature>
<evidence type="ECO:0000313" key="2">
    <source>
        <dbReference type="EMBL" id="CAB5380108.1"/>
    </source>
</evidence>